<dbReference type="PANTHER" id="PTHR14445">
    <property type="entry name" value="GRB10 INTERACTING GYF PROTEIN"/>
    <property type="match status" value="1"/>
</dbReference>
<feature type="region of interest" description="Disordered" evidence="1">
    <location>
        <begin position="53"/>
        <end position="77"/>
    </location>
</feature>
<sequence length="512" mass="56711">MTAPRAHAAGEKRITFRGEQAPMSPTSREASAMKKISAVFGPSEDYGAMIQTVWKRTGETDTQSESDTPPDSCDRDPTLTRVRLRSAKPSKQQEASMPDTNDYSDSDLWLYKDHKGRVHGPFSGACMFSWFASGRFRVSLPVKRTCDRDFQLLGQLMTTLGRLPFVADRTSPNEPSYSADRLQAADTTLAALSPDPGNGKRPLDCNSKHPKDDQTSLINSQEKLVESIKVVHPTVETARAVLPGTRVYRAERLKAVRGFRGNAELLAEDISTKGGAQEVAKQHEGARGSFEKYRTARSFVSGLETQPTESKNVICRRTSTAAVDNPAAPTACAKVCLKVPTKPQCGYESGEPVRTPEPVAIEKVTRFPSLSGKDFANTSQIKTRNQHQDPAWIRRAAADQDFTRWCHDSLGRLPSYVHVPTFFELLREVDSNSEIEEYVYQHFGNGEEASRFAHEFVQRRLQWKQLTGWKSPAELCEASAGVDKAPKGKKKVQKLNSDALGFVVAGKAFKKV</sequence>
<feature type="domain" description="GYF" evidence="2">
    <location>
        <begin position="106"/>
        <end position="154"/>
    </location>
</feature>
<organism evidence="3 4">
    <name type="scientific">Rhipicephalus microplus</name>
    <name type="common">Cattle tick</name>
    <name type="synonym">Boophilus microplus</name>
    <dbReference type="NCBI Taxonomy" id="6941"/>
    <lineage>
        <taxon>Eukaryota</taxon>
        <taxon>Metazoa</taxon>
        <taxon>Ecdysozoa</taxon>
        <taxon>Arthropoda</taxon>
        <taxon>Chelicerata</taxon>
        <taxon>Arachnida</taxon>
        <taxon>Acari</taxon>
        <taxon>Parasitiformes</taxon>
        <taxon>Ixodida</taxon>
        <taxon>Ixodoidea</taxon>
        <taxon>Ixodidae</taxon>
        <taxon>Rhipicephalinae</taxon>
        <taxon>Rhipicephalus</taxon>
        <taxon>Boophilus</taxon>
    </lineage>
</organism>
<dbReference type="PANTHER" id="PTHR14445:SF36">
    <property type="entry name" value="FI03272P-RELATED"/>
    <property type="match status" value="1"/>
</dbReference>
<evidence type="ECO:0000259" key="2">
    <source>
        <dbReference type="PROSITE" id="PS50829"/>
    </source>
</evidence>
<dbReference type="PROSITE" id="PS50829">
    <property type="entry name" value="GYF"/>
    <property type="match status" value="1"/>
</dbReference>
<gene>
    <name evidence="3" type="ORF">HPB51_018056</name>
</gene>
<dbReference type="SMART" id="SM00444">
    <property type="entry name" value="GYF"/>
    <property type="match status" value="1"/>
</dbReference>
<dbReference type="Pfam" id="PF02213">
    <property type="entry name" value="GYF"/>
    <property type="match status" value="1"/>
</dbReference>
<dbReference type="InterPro" id="IPR035445">
    <property type="entry name" value="GYF-like_dom_sf"/>
</dbReference>
<feature type="region of interest" description="Disordered" evidence="1">
    <location>
        <begin position="84"/>
        <end position="103"/>
    </location>
</feature>
<dbReference type="VEuPathDB" id="VectorBase:LOC119169542"/>
<dbReference type="InterPro" id="IPR051640">
    <property type="entry name" value="GRB10-interact_GYF"/>
</dbReference>
<proteinExistence type="predicted"/>
<dbReference type="Gene3D" id="3.30.1490.40">
    <property type="match status" value="1"/>
</dbReference>
<feature type="region of interest" description="Disordered" evidence="1">
    <location>
        <begin position="191"/>
        <end position="216"/>
    </location>
</feature>
<feature type="compositionally biased region" description="Polar residues" evidence="1">
    <location>
        <begin position="89"/>
        <end position="103"/>
    </location>
</feature>
<keyword evidence="4" id="KW-1185">Reference proteome</keyword>
<evidence type="ECO:0000256" key="1">
    <source>
        <dbReference type="SAM" id="MobiDB-lite"/>
    </source>
</evidence>
<feature type="region of interest" description="Disordered" evidence="1">
    <location>
        <begin position="1"/>
        <end position="32"/>
    </location>
</feature>
<dbReference type="EMBL" id="JABSTU010000008">
    <property type="protein sequence ID" value="KAH8023837.1"/>
    <property type="molecule type" value="Genomic_DNA"/>
</dbReference>
<dbReference type="Proteomes" id="UP000821866">
    <property type="component" value="Chromosome 6"/>
</dbReference>
<comment type="caution">
    <text evidence="3">The sequence shown here is derived from an EMBL/GenBank/DDBJ whole genome shotgun (WGS) entry which is preliminary data.</text>
</comment>
<reference evidence="3" key="2">
    <citation type="submission" date="2021-09" db="EMBL/GenBank/DDBJ databases">
        <authorList>
            <person name="Jia N."/>
            <person name="Wang J."/>
            <person name="Shi W."/>
            <person name="Du L."/>
            <person name="Sun Y."/>
            <person name="Zhan W."/>
            <person name="Jiang J."/>
            <person name="Wang Q."/>
            <person name="Zhang B."/>
            <person name="Ji P."/>
            <person name="Sakyi L.B."/>
            <person name="Cui X."/>
            <person name="Yuan T."/>
            <person name="Jiang B."/>
            <person name="Yang W."/>
            <person name="Lam T.T.-Y."/>
            <person name="Chang Q."/>
            <person name="Ding S."/>
            <person name="Wang X."/>
            <person name="Zhu J."/>
            <person name="Ruan X."/>
            <person name="Zhao L."/>
            <person name="Wei J."/>
            <person name="Que T."/>
            <person name="Du C."/>
            <person name="Cheng J."/>
            <person name="Dai P."/>
            <person name="Han X."/>
            <person name="Huang E."/>
            <person name="Gao Y."/>
            <person name="Liu J."/>
            <person name="Shao H."/>
            <person name="Ye R."/>
            <person name="Li L."/>
            <person name="Wei W."/>
            <person name="Wang X."/>
            <person name="Wang C."/>
            <person name="Huo Q."/>
            <person name="Li W."/>
            <person name="Guo W."/>
            <person name="Chen H."/>
            <person name="Chen S."/>
            <person name="Zhou L."/>
            <person name="Zhou L."/>
            <person name="Ni X."/>
            <person name="Tian J."/>
            <person name="Zhou Y."/>
            <person name="Sheng Y."/>
            <person name="Liu T."/>
            <person name="Pan Y."/>
            <person name="Xia L."/>
            <person name="Li J."/>
            <person name="Zhao F."/>
            <person name="Cao W."/>
        </authorList>
    </citation>
    <scope>NUCLEOTIDE SEQUENCE</scope>
    <source>
        <strain evidence="3">Rmic-2018</strain>
        <tissue evidence="3">Larvae</tissue>
    </source>
</reference>
<reference evidence="3" key="1">
    <citation type="journal article" date="2020" name="Cell">
        <title>Large-Scale Comparative Analyses of Tick Genomes Elucidate Their Genetic Diversity and Vector Capacities.</title>
        <authorList>
            <consortium name="Tick Genome and Microbiome Consortium (TIGMIC)"/>
            <person name="Jia N."/>
            <person name="Wang J."/>
            <person name="Shi W."/>
            <person name="Du L."/>
            <person name="Sun Y."/>
            <person name="Zhan W."/>
            <person name="Jiang J.F."/>
            <person name="Wang Q."/>
            <person name="Zhang B."/>
            <person name="Ji P."/>
            <person name="Bell-Sakyi L."/>
            <person name="Cui X.M."/>
            <person name="Yuan T.T."/>
            <person name="Jiang B.G."/>
            <person name="Yang W.F."/>
            <person name="Lam T.T."/>
            <person name="Chang Q.C."/>
            <person name="Ding S.J."/>
            <person name="Wang X.J."/>
            <person name="Zhu J.G."/>
            <person name="Ruan X.D."/>
            <person name="Zhao L."/>
            <person name="Wei J.T."/>
            <person name="Ye R.Z."/>
            <person name="Que T.C."/>
            <person name="Du C.H."/>
            <person name="Zhou Y.H."/>
            <person name="Cheng J.X."/>
            <person name="Dai P.F."/>
            <person name="Guo W.B."/>
            <person name="Han X.H."/>
            <person name="Huang E.J."/>
            <person name="Li L.F."/>
            <person name="Wei W."/>
            <person name="Gao Y.C."/>
            <person name="Liu J.Z."/>
            <person name="Shao H.Z."/>
            <person name="Wang X."/>
            <person name="Wang C.C."/>
            <person name="Yang T.C."/>
            <person name="Huo Q.B."/>
            <person name="Li W."/>
            <person name="Chen H.Y."/>
            <person name="Chen S.E."/>
            <person name="Zhou L.G."/>
            <person name="Ni X.B."/>
            <person name="Tian J.H."/>
            <person name="Sheng Y."/>
            <person name="Liu T."/>
            <person name="Pan Y.S."/>
            <person name="Xia L.Y."/>
            <person name="Li J."/>
            <person name="Zhao F."/>
            <person name="Cao W.C."/>
        </authorList>
    </citation>
    <scope>NUCLEOTIDE SEQUENCE</scope>
    <source>
        <strain evidence="3">Rmic-2018</strain>
    </source>
</reference>
<feature type="compositionally biased region" description="Polar residues" evidence="1">
    <location>
        <begin position="60"/>
        <end position="69"/>
    </location>
</feature>
<dbReference type="GO" id="GO:0005829">
    <property type="term" value="C:cytosol"/>
    <property type="evidence" value="ECO:0007669"/>
    <property type="project" value="TreeGrafter"/>
</dbReference>
<evidence type="ECO:0000313" key="3">
    <source>
        <dbReference type="EMBL" id="KAH8023837.1"/>
    </source>
</evidence>
<protein>
    <recommendedName>
        <fullName evidence="2">GYF domain-containing protein</fullName>
    </recommendedName>
</protein>
<evidence type="ECO:0000313" key="4">
    <source>
        <dbReference type="Proteomes" id="UP000821866"/>
    </source>
</evidence>
<name>A0A9J6DNL4_RHIMP</name>
<dbReference type="AlphaFoldDB" id="A0A9J6DNL4"/>
<accession>A0A9J6DNL4</accession>
<feature type="compositionally biased region" description="Basic and acidic residues" evidence="1">
    <location>
        <begin position="201"/>
        <end position="214"/>
    </location>
</feature>
<dbReference type="SUPFAM" id="SSF55277">
    <property type="entry name" value="GYF domain"/>
    <property type="match status" value="1"/>
</dbReference>
<dbReference type="InterPro" id="IPR003169">
    <property type="entry name" value="GYF"/>
</dbReference>